<dbReference type="AlphaFoldDB" id="A0A6J7ATQ4"/>
<feature type="region of interest" description="Disordered" evidence="1">
    <location>
        <begin position="1"/>
        <end position="24"/>
    </location>
</feature>
<feature type="region of interest" description="Disordered" evidence="1">
    <location>
        <begin position="102"/>
        <end position="129"/>
    </location>
</feature>
<accession>A0A6J7ATQ4</accession>
<evidence type="ECO:0000256" key="1">
    <source>
        <dbReference type="SAM" id="MobiDB-lite"/>
    </source>
</evidence>
<organism evidence="2">
    <name type="scientific">freshwater metagenome</name>
    <dbReference type="NCBI Taxonomy" id="449393"/>
    <lineage>
        <taxon>unclassified sequences</taxon>
        <taxon>metagenomes</taxon>
        <taxon>ecological metagenomes</taxon>
    </lineage>
</organism>
<gene>
    <name evidence="2" type="ORF">UFOPK3099_03108</name>
</gene>
<name>A0A6J7ATQ4_9ZZZZ</name>
<dbReference type="EMBL" id="CAFAAV010000396">
    <property type="protein sequence ID" value="CAB4836302.1"/>
    <property type="molecule type" value="Genomic_DNA"/>
</dbReference>
<feature type="compositionally biased region" description="Basic and acidic residues" evidence="1">
    <location>
        <begin position="118"/>
        <end position="129"/>
    </location>
</feature>
<sequence length="129" mass="14158">MGDERGTQVETSAHATRVRAHRSVGSIGEAELVEQLSRTSAGDRFGQVVETPDEHEVLPAGEILVDRCELTGEADTAAYGLLLMHHVESVDQAFSAGRLQHRGQHAHHRGFSGAVHPEQAEHRATWHRE</sequence>
<protein>
    <submittedName>
        <fullName evidence="2">Unannotated protein</fullName>
    </submittedName>
</protein>
<evidence type="ECO:0000313" key="2">
    <source>
        <dbReference type="EMBL" id="CAB4836302.1"/>
    </source>
</evidence>
<proteinExistence type="predicted"/>
<reference evidence="2" key="1">
    <citation type="submission" date="2020-05" db="EMBL/GenBank/DDBJ databases">
        <authorList>
            <person name="Chiriac C."/>
            <person name="Salcher M."/>
            <person name="Ghai R."/>
            <person name="Kavagutti S V."/>
        </authorList>
    </citation>
    <scope>NUCLEOTIDE SEQUENCE</scope>
</reference>